<feature type="domain" description="SANT" evidence="2">
    <location>
        <begin position="1067"/>
        <end position="1113"/>
    </location>
</feature>
<evidence type="ECO:0000256" key="1">
    <source>
        <dbReference type="SAM" id="MobiDB-lite"/>
    </source>
</evidence>
<feature type="compositionally biased region" description="Pro residues" evidence="1">
    <location>
        <begin position="163"/>
        <end position="173"/>
    </location>
</feature>
<evidence type="ECO:0000259" key="2">
    <source>
        <dbReference type="PROSITE" id="PS51293"/>
    </source>
</evidence>
<feature type="region of interest" description="Disordered" evidence="1">
    <location>
        <begin position="513"/>
        <end position="549"/>
    </location>
</feature>
<dbReference type="InterPro" id="IPR009057">
    <property type="entry name" value="Homeodomain-like_sf"/>
</dbReference>
<feature type="compositionally biased region" description="Pro residues" evidence="1">
    <location>
        <begin position="227"/>
        <end position="247"/>
    </location>
</feature>
<feature type="compositionally biased region" description="Basic and acidic residues" evidence="1">
    <location>
        <begin position="197"/>
        <end position="214"/>
    </location>
</feature>
<evidence type="ECO:0000313" key="4">
    <source>
        <dbReference type="Proteomes" id="UP000059188"/>
    </source>
</evidence>
<feature type="compositionally biased region" description="Basic and acidic residues" evidence="1">
    <location>
        <begin position="138"/>
        <end position="152"/>
    </location>
</feature>
<dbReference type="Proteomes" id="UP000059188">
    <property type="component" value="Unassembled WGS sequence"/>
</dbReference>
<organism evidence="3 4">
    <name type="scientific">Thanatephorus cucumeris (strain AG1-IB / isolate 7/3/14)</name>
    <name type="common">Lettuce bottom rot fungus</name>
    <name type="synonym">Rhizoctonia solani</name>
    <dbReference type="NCBI Taxonomy" id="1108050"/>
    <lineage>
        <taxon>Eukaryota</taxon>
        <taxon>Fungi</taxon>
        <taxon>Dikarya</taxon>
        <taxon>Basidiomycota</taxon>
        <taxon>Agaricomycotina</taxon>
        <taxon>Agaricomycetes</taxon>
        <taxon>Cantharellales</taxon>
        <taxon>Ceratobasidiaceae</taxon>
        <taxon>Rhizoctonia</taxon>
        <taxon>Rhizoctonia solani AG-1</taxon>
    </lineage>
</organism>
<feature type="compositionally biased region" description="Polar residues" evidence="1">
    <location>
        <begin position="476"/>
        <end position="485"/>
    </location>
</feature>
<reference evidence="3 4" key="1">
    <citation type="submission" date="2014-11" db="EMBL/GenBank/DDBJ databases">
        <authorList>
            <person name="Wibberg Daniel"/>
        </authorList>
    </citation>
    <scope>NUCLEOTIDE SEQUENCE [LARGE SCALE GENOMIC DNA]</scope>
    <source>
        <strain evidence="3">Rhizoctonia solani AG1-IB 7/3/14</strain>
    </source>
</reference>
<dbReference type="SUPFAM" id="SSF46689">
    <property type="entry name" value="Homeodomain-like"/>
    <property type="match status" value="2"/>
</dbReference>
<name>A0A0B7FMX6_THACB</name>
<feature type="region of interest" description="Disordered" evidence="1">
    <location>
        <begin position="571"/>
        <end position="604"/>
    </location>
</feature>
<dbReference type="Gene3D" id="1.10.10.60">
    <property type="entry name" value="Homeodomain-like"/>
    <property type="match status" value="1"/>
</dbReference>
<dbReference type="InterPro" id="IPR051571">
    <property type="entry name" value="N-CoR_corepressor"/>
</dbReference>
<dbReference type="GO" id="GO:0006357">
    <property type="term" value="P:regulation of transcription by RNA polymerase II"/>
    <property type="evidence" value="ECO:0007669"/>
    <property type="project" value="TreeGrafter"/>
</dbReference>
<feature type="region of interest" description="Disordered" evidence="1">
    <location>
        <begin position="1278"/>
        <end position="1323"/>
    </location>
</feature>
<feature type="compositionally biased region" description="Basic and acidic residues" evidence="1">
    <location>
        <begin position="1"/>
        <end position="10"/>
    </location>
</feature>
<dbReference type="CDD" id="cd00167">
    <property type="entry name" value="SANT"/>
    <property type="match status" value="2"/>
</dbReference>
<feature type="compositionally biased region" description="Basic residues" evidence="1">
    <location>
        <begin position="900"/>
        <end position="910"/>
    </location>
</feature>
<dbReference type="Gene3D" id="1.20.58.1880">
    <property type="match status" value="1"/>
</dbReference>
<feature type="region of interest" description="Disordered" evidence="1">
    <location>
        <begin position="105"/>
        <end position="493"/>
    </location>
</feature>
<dbReference type="InterPro" id="IPR017884">
    <property type="entry name" value="SANT_dom"/>
</dbReference>
<dbReference type="SMART" id="SM00717">
    <property type="entry name" value="SANT"/>
    <property type="match status" value="2"/>
</dbReference>
<feature type="region of interest" description="Disordered" evidence="1">
    <location>
        <begin position="900"/>
        <end position="1010"/>
    </location>
</feature>
<evidence type="ECO:0000313" key="3">
    <source>
        <dbReference type="EMBL" id="CEL58264.1"/>
    </source>
</evidence>
<dbReference type="EMBL" id="LN679102">
    <property type="protein sequence ID" value="CEL58264.1"/>
    <property type="molecule type" value="Genomic_DNA"/>
</dbReference>
<accession>A0A0B7FMX6</accession>
<feature type="compositionally biased region" description="Gly residues" evidence="1">
    <location>
        <begin position="302"/>
        <end position="311"/>
    </location>
</feature>
<dbReference type="PANTHER" id="PTHR13992:SF39">
    <property type="entry name" value="SMRTER, ISOFORM G"/>
    <property type="match status" value="1"/>
</dbReference>
<keyword evidence="4" id="KW-1185">Reference proteome</keyword>
<feature type="compositionally biased region" description="Polar residues" evidence="1">
    <location>
        <begin position="13"/>
        <end position="25"/>
    </location>
</feature>
<dbReference type="InterPro" id="IPR001005">
    <property type="entry name" value="SANT/Myb"/>
</dbReference>
<feature type="compositionally biased region" description="Polar residues" evidence="1">
    <location>
        <begin position="995"/>
        <end position="1004"/>
    </location>
</feature>
<dbReference type="STRING" id="1108050.A0A0B7FMX6"/>
<feature type="compositionally biased region" description="Basic and acidic residues" evidence="1">
    <location>
        <begin position="460"/>
        <end position="474"/>
    </location>
</feature>
<dbReference type="GO" id="GO:0034967">
    <property type="term" value="C:Set3 complex"/>
    <property type="evidence" value="ECO:0007669"/>
    <property type="project" value="TreeGrafter"/>
</dbReference>
<protein>
    <recommendedName>
        <fullName evidence="2">SANT domain-containing protein</fullName>
    </recommendedName>
</protein>
<feature type="region of interest" description="Disordered" evidence="1">
    <location>
        <begin position="1125"/>
        <end position="1198"/>
    </location>
</feature>
<feature type="compositionally biased region" description="Polar residues" evidence="1">
    <location>
        <begin position="1161"/>
        <end position="1196"/>
    </location>
</feature>
<proteinExistence type="predicted"/>
<dbReference type="Pfam" id="PF00249">
    <property type="entry name" value="Myb_DNA-binding"/>
    <property type="match status" value="2"/>
</dbReference>
<feature type="compositionally biased region" description="Low complexity" evidence="1">
    <location>
        <begin position="394"/>
        <end position="426"/>
    </location>
</feature>
<feature type="compositionally biased region" description="Pro residues" evidence="1">
    <location>
        <begin position="51"/>
        <end position="82"/>
    </location>
</feature>
<dbReference type="OrthoDB" id="10258692at2759"/>
<dbReference type="PROSITE" id="PS51293">
    <property type="entry name" value="SANT"/>
    <property type="match status" value="2"/>
</dbReference>
<feature type="region of interest" description="Disordered" evidence="1">
    <location>
        <begin position="1"/>
        <end position="92"/>
    </location>
</feature>
<sequence>MPDFSRDDRMPAMSQSSIPSASHTTAPRERRFSGPSDSGAKPARYPGVYQRPPPADYYRAPSPPPQSYRWPPAPPLDEPNYPPRSHSSYHRDSWDYRYRDTNVGIAAPSYQSSRTPPPFPEWAHTHPERGWSPGFGPEDSRYSRRDWDDRESSQIYNHAWDRPPSPGPPPPRDWQPGLYDRPSAGQSRGSPSLMHEPGWREPVPHYDRDMREDWIPPSDGWRSEDPYLPPEDPYINEPPPPSGPYGPPRARGRSFAQERRMPQPPPSGYHPPASQLSPRGPTHSPLDNPNRRHSQHDRRYNGGPGYSGEGRGYPPHNGIRRSYQPGRGSFNDSHNLQNRGAKIVPRDQLLMANPSVKIEENDGSLSATPGPVSAGPGHPEKGLAGKRSRTDSVAAEAEPSSRRPSPFSGSAATTTATTADPAPAVTRSTTVEAQPQPAPATTKEPKAQTVEPPAPIPIEADPKEPDTTQEKRVYAESNNDSQPAPATTELPIAPAQLDPAIVLANELPVGETPKLAVGTAPKAADDETPMDIEPSASEPGPVQPQPDVISTDLSTEQTLNGLEAAVTSTSEDVGKCKDADGGVDGGAGDSIIEEPAQTSPSPAPVEENLNLNFEFLEPADPDNMVIRSQRDFMATRQLEWDKLRANADAVLAENLRLVSQNARPPILFEERIKVDIFHLPGPDSRDVIRGFFKDCFAEREDYVEEKVGALEEQYLTLNEAWMRNCAKLDLLAEQRRVKGAEAAATAAQNVVSEPVATQTRSTRRNPVVNAGVMADAVHSDMEMEKVMNTMRDAAAVDPDLLARPNLAKIPDMIVVIDPDAERMTFDDENGQVDNPLEFYDFRGRAVEHWTAEERAIFIEHHRIHNKRFEKIAEHLPHKTTSQCVQYYYLMKKVPSFRAQVKRGQRRRLGRGGHQGKASALMADIEKEEDGTTASPREDDSIATRRPRRHAAAAALAGTPPPNATPTENTRGRPRSRVVELVRADSFGTEQDGIATPTSMLSDSETGGEGPNPVDLDAMLSSQVSRKGGPGRGRRWAIKGETANGNGGSVRLDGSEPPKKRPATTSYWTVAERTTLKQNLLRHGRDWNRIAAVIQTKTAIQAKNYYFNNQKEMSVYVKAWEREQAKGNGESASNLGLEGRTEASLNTSAPPSSAKDKKAGTTPVTIQPAPGQTGQTTAASGSVSPGKTHSGRGSSHYPNVILQTQSSPSVPQQPQWAKNTFPTTKTKPQYSNQPQVIPTPPLPLPGPTFRAWPVSAPPPAPPPMAYSFGTFPGVAESSVATGNGATTPNAQRTGSVSASVTPNPVSNANPTLTGTNTDRGTGGAQRTNLVHYPGPMRYQPYPGPVGSTTNTMNRGKQLHPQVPLPNGFGKAAPTTGGIATHAGSPGIKLSLARTPTGKLTQWTDDKVSK</sequence>
<feature type="domain" description="SANT" evidence="2">
    <location>
        <begin position="849"/>
        <end position="895"/>
    </location>
</feature>
<feature type="region of interest" description="Disordered" evidence="1">
    <location>
        <begin position="1038"/>
        <end position="1064"/>
    </location>
</feature>
<dbReference type="PANTHER" id="PTHR13992">
    <property type="entry name" value="NUCLEAR RECEPTOR CO-REPRESSOR RELATED NCOR"/>
    <property type="match status" value="1"/>
</dbReference>
<gene>
    <name evidence="3" type="ORF">RSOLAG1IB_03010</name>
</gene>